<feature type="binding site" evidence="10">
    <location>
        <position position="880"/>
    </location>
    <ligand>
        <name>Zn(2+)</name>
        <dbReference type="ChEBI" id="CHEBI:29105"/>
    </ligand>
</feature>
<dbReference type="EC" id="6.1.1.5" evidence="10"/>
<dbReference type="NCBIfam" id="TIGR00392">
    <property type="entry name" value="ileS"/>
    <property type="match status" value="1"/>
</dbReference>
<evidence type="ECO:0000256" key="1">
    <source>
        <dbReference type="ARBA" id="ARBA00006887"/>
    </source>
</evidence>
<dbReference type="SUPFAM" id="SSF50677">
    <property type="entry name" value="ValRS/IleRS/LeuRS editing domain"/>
    <property type="match status" value="1"/>
</dbReference>
<accession>A0ABC7ZJ30</accession>
<dbReference type="CDD" id="cd07960">
    <property type="entry name" value="Anticodon_Ia_Ile_BEm"/>
    <property type="match status" value="1"/>
</dbReference>
<evidence type="ECO:0000313" key="13">
    <source>
        <dbReference type="EMBL" id="AFQ04177.1"/>
    </source>
</evidence>
<evidence type="ECO:0000256" key="3">
    <source>
        <dbReference type="ARBA" id="ARBA00022598"/>
    </source>
</evidence>
<dbReference type="SUPFAM" id="SSF52374">
    <property type="entry name" value="Nucleotidylyl transferase"/>
    <property type="match status" value="1"/>
</dbReference>
<dbReference type="InterPro" id="IPR001412">
    <property type="entry name" value="aa-tRNA-synth_I_CS"/>
</dbReference>
<comment type="catalytic activity">
    <reaction evidence="9 10">
        <text>tRNA(Ile) + L-isoleucine + ATP = L-isoleucyl-tRNA(Ile) + AMP + diphosphate</text>
        <dbReference type="Rhea" id="RHEA:11060"/>
        <dbReference type="Rhea" id="RHEA-COMP:9666"/>
        <dbReference type="Rhea" id="RHEA-COMP:9695"/>
        <dbReference type="ChEBI" id="CHEBI:30616"/>
        <dbReference type="ChEBI" id="CHEBI:33019"/>
        <dbReference type="ChEBI" id="CHEBI:58045"/>
        <dbReference type="ChEBI" id="CHEBI:78442"/>
        <dbReference type="ChEBI" id="CHEBI:78528"/>
        <dbReference type="ChEBI" id="CHEBI:456215"/>
        <dbReference type="EC" id="6.1.1.5"/>
    </reaction>
</comment>
<keyword evidence="2 10" id="KW-0963">Cytoplasm</keyword>
<dbReference type="Proteomes" id="UP000005254">
    <property type="component" value="Chromosome"/>
</dbReference>
<dbReference type="InterPro" id="IPR002301">
    <property type="entry name" value="Ile-tRNA-ligase"/>
</dbReference>
<feature type="short sequence motif" description="'HIGH' region" evidence="10">
    <location>
        <begin position="49"/>
        <end position="59"/>
    </location>
</feature>
<evidence type="ECO:0000259" key="11">
    <source>
        <dbReference type="Pfam" id="PF00133"/>
    </source>
</evidence>
<dbReference type="CDD" id="cd00818">
    <property type="entry name" value="IleRS_core"/>
    <property type="match status" value="1"/>
</dbReference>
<keyword evidence="4 10" id="KW-0547">Nucleotide-binding</keyword>
<dbReference type="GO" id="GO:0006428">
    <property type="term" value="P:isoleucyl-tRNA aminoacylation"/>
    <property type="evidence" value="ECO:0007669"/>
    <property type="project" value="UniProtKB-UniRule"/>
</dbReference>
<comment type="domain">
    <text evidence="10">IleRS has two distinct active sites: one for aminoacylation and one for editing. The misactivated valine is translocated from the active site to the editing site, which sterically excludes the correctly activated isoleucine. The single editing site contains two valyl binding pockets, one specific for each substrate (Val-AMP or Val-tRNA(Ile)).</text>
</comment>
<dbReference type="InterPro" id="IPR050081">
    <property type="entry name" value="Ile-tRNA_ligase"/>
</dbReference>
<keyword evidence="10" id="KW-0479">Metal-binding</keyword>
<dbReference type="KEGG" id="mgx:CM1_02105"/>
<evidence type="ECO:0000256" key="4">
    <source>
        <dbReference type="ARBA" id="ARBA00022741"/>
    </source>
</evidence>
<feature type="binding site" evidence="10">
    <location>
        <position position="541"/>
    </location>
    <ligand>
        <name>L-isoleucyl-5'-AMP</name>
        <dbReference type="ChEBI" id="CHEBI:178002"/>
    </ligand>
</feature>
<keyword evidence="7 10" id="KW-0030">Aminoacyl-tRNA synthetase</keyword>
<dbReference type="InterPro" id="IPR002300">
    <property type="entry name" value="aa-tRNA-synth_Ia"/>
</dbReference>
<keyword evidence="6 10" id="KW-0648">Protein biosynthesis</keyword>
<organism evidence="13 14">
    <name type="scientific">Mycoplasmoides genitalium M6320</name>
    <dbReference type="NCBI Taxonomy" id="662945"/>
    <lineage>
        <taxon>Bacteria</taxon>
        <taxon>Bacillati</taxon>
        <taxon>Mycoplasmatota</taxon>
        <taxon>Mycoplasmoidales</taxon>
        <taxon>Mycoplasmoidaceae</taxon>
        <taxon>Mycoplasmoides</taxon>
    </lineage>
</organism>
<evidence type="ECO:0000256" key="8">
    <source>
        <dbReference type="ARBA" id="ARBA00025217"/>
    </source>
</evidence>
<feature type="domain" description="Aminoacyl-tRNA synthetase class Ia" evidence="11">
    <location>
        <begin position="20"/>
        <end position="618"/>
    </location>
</feature>
<evidence type="ECO:0000256" key="9">
    <source>
        <dbReference type="ARBA" id="ARBA00048359"/>
    </source>
</evidence>
<dbReference type="GO" id="GO:0004822">
    <property type="term" value="F:isoleucine-tRNA ligase activity"/>
    <property type="evidence" value="ECO:0007669"/>
    <property type="project" value="UniProtKB-UniRule"/>
</dbReference>
<gene>
    <name evidence="10" type="primary">ileS</name>
    <name evidence="13" type="ORF">CM1_02105</name>
</gene>
<keyword evidence="10" id="KW-0862">Zinc</keyword>
<feature type="binding site" evidence="10">
    <location>
        <position position="585"/>
    </location>
    <ligand>
        <name>ATP</name>
        <dbReference type="ChEBI" id="CHEBI:30616"/>
    </ligand>
</feature>
<sequence>MPKTSFAMQANLSTSEKNFHDFWKDKKVFQKLKKQNKGKQIKILHDGPPYANGSIHVGHALNKILKDFILRSWLYEGYDVVFIPGWDCHGLPIEHAVSKKNPSSYSNLSTVEKRKLCHQFALSQIAVQKEQFQRLGLLNDFQNCYYTIDESFQFKELELFLQAIKKGLIFQDLKPTYWSPISRTSLAEAEIEYKEVNSIALYLTFKVSKSDFLDENANLLVWTTTPWTLPTNQAIAIHPDFDYLLFEYNQQKFVILEKLFEVFTNKLNWTNAIKLKKFKGSNLKNSSYSHCFYNKVLPVLMGIHVVDNEGTGIVHSSPAFGIDDFYLCQKNKIKEVLISIDEKGVFNNLLNDKELENCFYLKANDLIINRLKQNNSFIFSEVISHREPHDWRSKTPVIYRASKQLFIKTKSIKKQLKKQINQVNFLNSKNQLRLKEMLLQRDEWCISRQRVWGLPIPIVYANNKPLLDFSTIQYTIKQLKKHGIDSWFEKDVTCFLKPDKTKKWVKYHKEIDTLDVWFDSGSSYNVLEINKHGSIADLYIEGSDQYRGWFNSSSNCGIIQNDLIPFKSLVSHGFTLDENGNKMSKSLGNIVDPLKICDQYGADILRLWVANTDWQIDNKIGVNILKQVAEQYRRIRNSLLRFILGNINGFNFTSMDDYKFSLEDKIVIHKTNSLVEQIEKFLEKYNFLGCLKVINKFVLWLSSWYFEIIKDTLYCDAKNNPNRLAKQAVLNYIFTQLISFLNIFIPHTAEDAWKNYSFNKKPISVNLFTKPTVFKVANSKNLENIYKTFTSIKNAAFKEIEKLRKEGLISKNNQIELTVGINKKIPKKLKDNLALWLNVNSVNLTNNENEIKVKKTKKTMCERCWNFQTIIKQKLDHNLCSRCFKVC</sequence>
<dbReference type="RefSeq" id="WP_014894483.1">
    <property type="nucleotide sequence ID" value="NC_018497.1"/>
</dbReference>
<keyword evidence="3 10" id="KW-0436">Ligase</keyword>
<comment type="function">
    <text evidence="8 10">Catalyzes the attachment of isoleucine to tRNA(Ile). As IleRS can inadvertently accommodate and process structurally similar amino acids such as valine, to avoid such errors it has two additional distinct tRNA(Ile)-dependent editing activities. One activity is designated as 'pretransfer' editing and involves the hydrolysis of activated Val-AMP. The other activity is designated 'posttransfer' editing and involves deacylation of mischarged Val-tRNA(Ile).</text>
</comment>
<dbReference type="Gene3D" id="1.10.730.20">
    <property type="match status" value="1"/>
</dbReference>
<dbReference type="InterPro" id="IPR009080">
    <property type="entry name" value="tRNAsynth_Ia_anticodon-bd"/>
</dbReference>
<comment type="subunit">
    <text evidence="10">Monomer.</text>
</comment>
<evidence type="ECO:0000256" key="6">
    <source>
        <dbReference type="ARBA" id="ARBA00022917"/>
    </source>
</evidence>
<comment type="similarity">
    <text evidence="1 10">Belongs to the class-I aminoacyl-tRNA synthetase family. IleS type 1 subfamily.</text>
</comment>
<dbReference type="EMBL" id="CP003772">
    <property type="protein sequence ID" value="AFQ04177.1"/>
    <property type="molecule type" value="Genomic_DNA"/>
</dbReference>
<dbReference type="InterPro" id="IPR023585">
    <property type="entry name" value="Ile-tRNA-ligase_type1"/>
</dbReference>
<dbReference type="InterPro" id="IPR033708">
    <property type="entry name" value="Anticodon_Ile_BEm"/>
</dbReference>
<evidence type="ECO:0000256" key="10">
    <source>
        <dbReference type="HAMAP-Rule" id="MF_02002"/>
    </source>
</evidence>
<dbReference type="InterPro" id="IPR009008">
    <property type="entry name" value="Val/Leu/Ile-tRNA-synth_edit"/>
</dbReference>
<evidence type="ECO:0000256" key="7">
    <source>
        <dbReference type="ARBA" id="ARBA00023146"/>
    </source>
</evidence>
<dbReference type="InterPro" id="IPR013155">
    <property type="entry name" value="M/V/L/I-tRNA-synth_anticd-bd"/>
</dbReference>
<dbReference type="Pfam" id="PF00133">
    <property type="entry name" value="tRNA-synt_1"/>
    <property type="match status" value="1"/>
</dbReference>
<evidence type="ECO:0000256" key="2">
    <source>
        <dbReference type="ARBA" id="ARBA00022490"/>
    </source>
</evidence>
<dbReference type="GO" id="GO:0008270">
    <property type="term" value="F:zinc ion binding"/>
    <property type="evidence" value="ECO:0007669"/>
    <property type="project" value="UniProtKB-UniRule"/>
</dbReference>
<dbReference type="FunFam" id="3.40.50.620:FF:000042">
    <property type="entry name" value="Isoleucine--tRNA ligase"/>
    <property type="match status" value="1"/>
</dbReference>
<dbReference type="SUPFAM" id="SSF47323">
    <property type="entry name" value="Anticodon-binding domain of a subclass of class I aminoacyl-tRNA synthetases"/>
    <property type="match status" value="1"/>
</dbReference>
<reference evidence="13 14" key="1">
    <citation type="journal article" date="2012" name="J. Bacteriol.">
        <title>Draft Genome Sequences of Four Axenic Mycoplasma genitalium Strains Isolated from Denmark, Japan, and Australia.</title>
        <authorList>
            <person name="McGowin C.L."/>
            <person name="Ma L."/>
            <person name="Jensen J.S."/>
            <person name="Mancuso M.M."/>
            <person name="Hamasuna R."/>
            <person name="Adegboye D."/>
            <person name="Martin D.H."/>
        </authorList>
    </citation>
    <scope>NUCLEOTIDE SEQUENCE [LARGE SCALE GENOMIC DNA]</scope>
    <source>
        <strain evidence="13 14">M6320</strain>
    </source>
</reference>
<dbReference type="PANTHER" id="PTHR42765">
    <property type="entry name" value="SOLEUCYL-TRNA SYNTHETASE"/>
    <property type="match status" value="1"/>
</dbReference>
<name>A0ABC7ZJ30_MYCGT</name>
<feature type="binding site" evidence="10">
    <location>
        <position position="883"/>
    </location>
    <ligand>
        <name>Zn(2+)</name>
        <dbReference type="ChEBI" id="CHEBI:29105"/>
    </ligand>
</feature>
<dbReference type="Pfam" id="PF08264">
    <property type="entry name" value="Anticodon_1"/>
    <property type="match status" value="1"/>
</dbReference>
<comment type="subcellular location">
    <subcellularLocation>
        <location evidence="10">Cytoplasm</location>
    </subcellularLocation>
</comment>
<dbReference type="PRINTS" id="PR00984">
    <property type="entry name" value="TRNASYNTHILE"/>
</dbReference>
<dbReference type="HAMAP" id="MF_02002">
    <property type="entry name" value="Ile_tRNA_synth_type1"/>
    <property type="match status" value="1"/>
</dbReference>
<comment type="cofactor">
    <cofactor evidence="10">
        <name>Zn(2+)</name>
        <dbReference type="ChEBI" id="CHEBI:29105"/>
    </cofactor>
    <text evidence="10">Binds 1 zinc ion per subunit.</text>
</comment>
<dbReference type="GO" id="GO:0005524">
    <property type="term" value="F:ATP binding"/>
    <property type="evidence" value="ECO:0007669"/>
    <property type="project" value="UniProtKB-UniRule"/>
</dbReference>
<feature type="binding site" evidence="10">
    <location>
        <position position="864"/>
    </location>
    <ligand>
        <name>Zn(2+)</name>
        <dbReference type="ChEBI" id="CHEBI:29105"/>
    </ligand>
</feature>
<dbReference type="PROSITE" id="PS00178">
    <property type="entry name" value="AA_TRNA_LIGASE_I"/>
    <property type="match status" value="1"/>
</dbReference>
<dbReference type="Gene3D" id="3.40.50.620">
    <property type="entry name" value="HUPs"/>
    <property type="match status" value="2"/>
</dbReference>
<dbReference type="GO" id="GO:0005737">
    <property type="term" value="C:cytoplasm"/>
    <property type="evidence" value="ECO:0007669"/>
    <property type="project" value="UniProtKB-SubCell"/>
</dbReference>
<feature type="short sequence motif" description="'KMSKS' region" evidence="10">
    <location>
        <begin position="582"/>
        <end position="586"/>
    </location>
</feature>
<dbReference type="InterPro" id="IPR014729">
    <property type="entry name" value="Rossmann-like_a/b/a_fold"/>
</dbReference>
<dbReference type="PANTHER" id="PTHR42765:SF1">
    <property type="entry name" value="ISOLEUCINE--TRNA LIGASE, MITOCHONDRIAL"/>
    <property type="match status" value="1"/>
</dbReference>
<proteinExistence type="inferred from homology"/>
<keyword evidence="5 10" id="KW-0067">ATP-binding</keyword>
<dbReference type="AlphaFoldDB" id="A0ABC7ZJ30"/>
<feature type="domain" description="Methionyl/Valyl/Leucyl/Isoleucyl-tRNA synthetase anticodon-binding" evidence="12">
    <location>
        <begin position="664"/>
        <end position="817"/>
    </location>
</feature>
<protein>
    <recommendedName>
        <fullName evidence="10">Isoleucine--tRNA ligase</fullName>
        <ecNumber evidence="10">6.1.1.5</ecNumber>
    </recommendedName>
    <alternativeName>
        <fullName evidence="10">Isoleucyl-tRNA synthetase</fullName>
        <shortName evidence="10">IleRS</shortName>
    </alternativeName>
</protein>
<evidence type="ECO:0000256" key="5">
    <source>
        <dbReference type="ARBA" id="ARBA00022840"/>
    </source>
</evidence>
<feature type="binding site" evidence="10">
    <location>
        <position position="861"/>
    </location>
    <ligand>
        <name>Zn(2+)</name>
        <dbReference type="ChEBI" id="CHEBI:29105"/>
    </ligand>
</feature>
<evidence type="ECO:0000313" key="14">
    <source>
        <dbReference type="Proteomes" id="UP000005254"/>
    </source>
</evidence>
<evidence type="ECO:0000259" key="12">
    <source>
        <dbReference type="Pfam" id="PF08264"/>
    </source>
</evidence>